<evidence type="ECO:0000256" key="5">
    <source>
        <dbReference type="ARBA" id="ARBA00023136"/>
    </source>
</evidence>
<feature type="transmembrane region" description="Helical" evidence="6">
    <location>
        <begin position="296"/>
        <end position="314"/>
    </location>
</feature>
<dbReference type="RefSeq" id="WP_126404530.1">
    <property type="nucleotide sequence ID" value="NZ_LR134266.1"/>
</dbReference>
<dbReference type="GO" id="GO:0008360">
    <property type="term" value="P:regulation of cell shape"/>
    <property type="evidence" value="ECO:0007669"/>
    <property type="project" value="UniProtKB-KW"/>
</dbReference>
<dbReference type="InterPro" id="IPR001182">
    <property type="entry name" value="FtsW/RodA"/>
</dbReference>
<accession>A0A447Z5G6</accession>
<dbReference type="PANTHER" id="PTHR30474:SF1">
    <property type="entry name" value="PEPTIDOGLYCAN GLYCOSYLTRANSFERASE MRDB"/>
    <property type="match status" value="1"/>
</dbReference>
<feature type="transmembrane region" description="Helical" evidence="6">
    <location>
        <begin position="74"/>
        <end position="93"/>
    </location>
</feature>
<dbReference type="GO" id="GO:0051301">
    <property type="term" value="P:cell division"/>
    <property type="evidence" value="ECO:0007669"/>
    <property type="project" value="InterPro"/>
</dbReference>
<feature type="transmembrane region" description="Helical" evidence="6">
    <location>
        <begin position="150"/>
        <end position="168"/>
    </location>
</feature>
<dbReference type="InterPro" id="IPR018365">
    <property type="entry name" value="Cell_cycle_FtsW-rel_CS"/>
</dbReference>
<keyword evidence="3" id="KW-0133">Cell shape</keyword>
<evidence type="ECO:0000256" key="4">
    <source>
        <dbReference type="ARBA" id="ARBA00022989"/>
    </source>
</evidence>
<evidence type="ECO:0000256" key="6">
    <source>
        <dbReference type="SAM" id="Phobius"/>
    </source>
</evidence>
<dbReference type="PANTHER" id="PTHR30474">
    <property type="entry name" value="CELL CYCLE PROTEIN"/>
    <property type="match status" value="1"/>
</dbReference>
<reference evidence="7 8" key="1">
    <citation type="submission" date="2018-12" db="EMBL/GenBank/DDBJ databases">
        <authorList>
            <consortium name="Pathogen Informatics"/>
        </authorList>
    </citation>
    <scope>NUCLEOTIDE SEQUENCE [LARGE SCALE GENOMIC DNA]</scope>
    <source>
        <strain evidence="7 8">NCTC3166</strain>
    </source>
</reference>
<feature type="transmembrane region" description="Helical" evidence="6">
    <location>
        <begin position="46"/>
        <end position="67"/>
    </location>
</feature>
<keyword evidence="4 6" id="KW-1133">Transmembrane helix</keyword>
<evidence type="ECO:0000256" key="3">
    <source>
        <dbReference type="ARBA" id="ARBA00022960"/>
    </source>
</evidence>
<proteinExistence type="predicted"/>
<feature type="transmembrane region" description="Helical" evidence="6">
    <location>
        <begin position="326"/>
        <end position="343"/>
    </location>
</feature>
<feature type="transmembrane region" description="Helical" evidence="6">
    <location>
        <begin position="174"/>
        <end position="190"/>
    </location>
</feature>
<dbReference type="Proteomes" id="UP000270025">
    <property type="component" value="Chromosome"/>
</dbReference>
<dbReference type="GO" id="GO:0032153">
    <property type="term" value="C:cell division site"/>
    <property type="evidence" value="ECO:0007669"/>
    <property type="project" value="TreeGrafter"/>
</dbReference>
<dbReference type="KEGG" id="svf:NCTC3166_01365"/>
<evidence type="ECO:0000313" key="7">
    <source>
        <dbReference type="EMBL" id="VED67538.1"/>
    </source>
</evidence>
<feature type="transmembrane region" description="Helical" evidence="6">
    <location>
        <begin position="12"/>
        <end position="34"/>
    </location>
</feature>
<sequence>MKRRQSFKLRGDFSLITTVLLLLAFGVVAVYIAVSNDYPDLVWPILGQQVAWIVLGCMISFVVMLFNTEFLWKVTPYLYVFGLVLMVLPLYFYNPNLVASTGSKNWISYKGISLFQPSEFMKISYILMVSRSIVHFLRNNREEERTLKKDFFLILQIAAYTVPVIGLLAFQHDFGTSLVFMAIFSGVVLISGVSWKIILPIFLTLAGGIALFLAIFLSNGGRAFLHQTLGMPTYQMNRILAWLNPFDYAQTMTFQQAQGQLAIASGGLLGQGFNVSNLLIPVRESDMIFTVIAEDFGFVGGLGLLLLYMFLVYKMLRITLKSNNQFYTYISTGFIMMLVFHIFENIGAVTGILPLTGIPLPFISQGGSAIVSNLIGIGLLLSMSHQNRVTEERKKESRLLRQKQLSRLQEKGII</sequence>
<comment type="subcellular location">
    <subcellularLocation>
        <location evidence="1">Membrane</location>
        <topology evidence="1">Multi-pass membrane protein</topology>
    </subcellularLocation>
</comment>
<dbReference type="AlphaFoldDB" id="A0A447Z5G6"/>
<keyword evidence="2 6" id="KW-0812">Transmembrane</keyword>
<keyword evidence="8" id="KW-1185">Reference proteome</keyword>
<organism evidence="7 8">
    <name type="scientific">Streptococcus viridans</name>
    <dbReference type="NCBI Taxonomy" id="78535"/>
    <lineage>
        <taxon>Bacteria</taxon>
        <taxon>Bacillati</taxon>
        <taxon>Bacillota</taxon>
        <taxon>Bacilli</taxon>
        <taxon>Lactobacillales</taxon>
        <taxon>Streptococcaceae</taxon>
        <taxon>Streptococcus</taxon>
    </lineage>
</organism>
<protein>
    <submittedName>
        <fullName evidence="7">Rod shape determining protein (Cell-cycle protein)</fullName>
    </submittedName>
</protein>
<feature type="transmembrane region" description="Helical" evidence="6">
    <location>
        <begin position="363"/>
        <end position="383"/>
    </location>
</feature>
<keyword evidence="5 6" id="KW-0472">Membrane</keyword>
<name>A0A447Z5G6_9STRE</name>
<gene>
    <name evidence="7" type="primary">rodA</name>
    <name evidence="7" type="ORF">NCTC3166_01365</name>
</gene>
<dbReference type="GO" id="GO:0005886">
    <property type="term" value="C:plasma membrane"/>
    <property type="evidence" value="ECO:0007669"/>
    <property type="project" value="TreeGrafter"/>
</dbReference>
<feature type="transmembrane region" description="Helical" evidence="6">
    <location>
        <begin position="197"/>
        <end position="217"/>
    </location>
</feature>
<dbReference type="Pfam" id="PF01098">
    <property type="entry name" value="FTSW_RODA_SPOVE"/>
    <property type="match status" value="1"/>
</dbReference>
<feature type="transmembrane region" description="Helical" evidence="6">
    <location>
        <begin position="120"/>
        <end position="138"/>
    </location>
</feature>
<evidence type="ECO:0000256" key="1">
    <source>
        <dbReference type="ARBA" id="ARBA00004141"/>
    </source>
</evidence>
<dbReference type="EMBL" id="LR134266">
    <property type="protein sequence ID" value="VED67538.1"/>
    <property type="molecule type" value="Genomic_DNA"/>
</dbReference>
<evidence type="ECO:0000256" key="2">
    <source>
        <dbReference type="ARBA" id="ARBA00022692"/>
    </source>
</evidence>
<dbReference type="GO" id="GO:0015648">
    <property type="term" value="F:lipid-linked peptidoglycan transporter activity"/>
    <property type="evidence" value="ECO:0007669"/>
    <property type="project" value="TreeGrafter"/>
</dbReference>
<dbReference type="PROSITE" id="PS00428">
    <property type="entry name" value="FTSW_RODA_SPOVE"/>
    <property type="match status" value="1"/>
</dbReference>
<evidence type="ECO:0000313" key="8">
    <source>
        <dbReference type="Proteomes" id="UP000270025"/>
    </source>
</evidence>